<proteinExistence type="predicted"/>
<name>A0ABR2H7C8_9EUKA</name>
<dbReference type="EMBL" id="JAPFFF010000039">
    <property type="protein sequence ID" value="KAK8842104.1"/>
    <property type="molecule type" value="Genomic_DNA"/>
</dbReference>
<sequence>MNNCNYIIYKQQVKANEFEDLLVQCKDIEIDLDSQFQVNEKVNTEYVTNSTENNIKGQDTDRGDISELFLFIPNMHI</sequence>
<gene>
    <name evidence="1" type="ORF">M9Y10_026331</name>
</gene>
<keyword evidence="2" id="KW-1185">Reference proteome</keyword>
<comment type="caution">
    <text evidence="1">The sequence shown here is derived from an EMBL/GenBank/DDBJ whole genome shotgun (WGS) entry which is preliminary data.</text>
</comment>
<protein>
    <submittedName>
        <fullName evidence="1">Uncharacterized protein</fullName>
    </submittedName>
</protein>
<reference evidence="1 2" key="1">
    <citation type="submission" date="2024-04" db="EMBL/GenBank/DDBJ databases">
        <title>Tritrichomonas musculus Genome.</title>
        <authorList>
            <person name="Alves-Ferreira E."/>
            <person name="Grigg M."/>
            <person name="Lorenzi H."/>
            <person name="Galac M."/>
        </authorList>
    </citation>
    <scope>NUCLEOTIDE SEQUENCE [LARGE SCALE GENOMIC DNA]</scope>
    <source>
        <strain evidence="1 2">EAF2021</strain>
    </source>
</reference>
<dbReference type="Proteomes" id="UP001470230">
    <property type="component" value="Unassembled WGS sequence"/>
</dbReference>
<accession>A0ABR2H7C8</accession>
<organism evidence="1 2">
    <name type="scientific">Tritrichomonas musculus</name>
    <dbReference type="NCBI Taxonomy" id="1915356"/>
    <lineage>
        <taxon>Eukaryota</taxon>
        <taxon>Metamonada</taxon>
        <taxon>Parabasalia</taxon>
        <taxon>Tritrichomonadida</taxon>
        <taxon>Tritrichomonadidae</taxon>
        <taxon>Tritrichomonas</taxon>
    </lineage>
</organism>
<evidence type="ECO:0000313" key="2">
    <source>
        <dbReference type="Proteomes" id="UP001470230"/>
    </source>
</evidence>
<evidence type="ECO:0000313" key="1">
    <source>
        <dbReference type="EMBL" id="KAK8842104.1"/>
    </source>
</evidence>